<evidence type="ECO:0000313" key="5">
    <source>
        <dbReference type="Proteomes" id="UP000187209"/>
    </source>
</evidence>
<sequence>MIFYALVFLNIIAWIFLIIPVLIKSGLTHALKQLSSSPFCIFVSFSLFCSIFSLTIFLSQIITYIFLGGLTLSDKRNIFKSFLIDNSILQVVLIILRCPNPNSIEGLLWAIVYSNYACIKGMCLIISLRINENNLKNLSPFIKMLIFSTISILLLNLKIFAGIGFWNTLLLNFDAIIILKLLIQSYYTICLQNKIPALTDKILEIFDSALMISKWLHLEFSNGGMTSLNPLEFIVLVKLQEHCLIISKQIKQYFQFKDSIKQFNDMFPYIPKDEINILGEEKCCICWDLLNAEKCCRLNCGHVLHAECVWKYMTKSIDRKCPMCRKIFIPLGVRYNMK</sequence>
<dbReference type="AlphaFoldDB" id="A0A1R2CRH7"/>
<dbReference type="InterPro" id="IPR001841">
    <property type="entry name" value="Znf_RING"/>
</dbReference>
<comment type="caution">
    <text evidence="4">The sequence shown here is derived from an EMBL/GenBank/DDBJ whole genome shotgun (WGS) entry which is preliminary data.</text>
</comment>
<accession>A0A1R2CRH7</accession>
<dbReference type="InterPro" id="IPR013083">
    <property type="entry name" value="Znf_RING/FYVE/PHD"/>
</dbReference>
<keyword evidence="2" id="KW-1133">Transmembrane helix</keyword>
<protein>
    <recommendedName>
        <fullName evidence="3">RING-type domain-containing protein</fullName>
    </recommendedName>
</protein>
<dbReference type="EMBL" id="MPUH01000078">
    <property type="protein sequence ID" value="OMJ91597.1"/>
    <property type="molecule type" value="Genomic_DNA"/>
</dbReference>
<dbReference type="Gene3D" id="3.30.40.10">
    <property type="entry name" value="Zinc/RING finger domain, C3HC4 (zinc finger)"/>
    <property type="match status" value="1"/>
</dbReference>
<keyword evidence="1" id="KW-0863">Zinc-finger</keyword>
<evidence type="ECO:0000259" key="3">
    <source>
        <dbReference type="PROSITE" id="PS50089"/>
    </source>
</evidence>
<organism evidence="4 5">
    <name type="scientific">Stentor coeruleus</name>
    <dbReference type="NCBI Taxonomy" id="5963"/>
    <lineage>
        <taxon>Eukaryota</taxon>
        <taxon>Sar</taxon>
        <taxon>Alveolata</taxon>
        <taxon>Ciliophora</taxon>
        <taxon>Postciliodesmatophora</taxon>
        <taxon>Heterotrichea</taxon>
        <taxon>Heterotrichida</taxon>
        <taxon>Stentoridae</taxon>
        <taxon>Stentor</taxon>
    </lineage>
</organism>
<proteinExistence type="predicted"/>
<keyword evidence="1" id="KW-0479">Metal-binding</keyword>
<keyword evidence="2" id="KW-0472">Membrane</keyword>
<dbReference type="Proteomes" id="UP000187209">
    <property type="component" value="Unassembled WGS sequence"/>
</dbReference>
<dbReference type="Pfam" id="PF13639">
    <property type="entry name" value="zf-RING_2"/>
    <property type="match status" value="1"/>
</dbReference>
<gene>
    <name evidence="4" type="ORF">SteCoe_5857</name>
</gene>
<evidence type="ECO:0000256" key="2">
    <source>
        <dbReference type="SAM" id="Phobius"/>
    </source>
</evidence>
<feature type="transmembrane region" description="Helical" evidence="2">
    <location>
        <begin position="39"/>
        <end position="66"/>
    </location>
</feature>
<feature type="transmembrane region" description="Helical" evidence="2">
    <location>
        <begin position="78"/>
        <end position="96"/>
    </location>
</feature>
<name>A0A1R2CRH7_9CILI</name>
<keyword evidence="2" id="KW-0812">Transmembrane</keyword>
<reference evidence="4 5" key="1">
    <citation type="submission" date="2016-11" db="EMBL/GenBank/DDBJ databases">
        <title>The macronuclear genome of Stentor coeruleus: a giant cell with tiny introns.</title>
        <authorList>
            <person name="Slabodnick M."/>
            <person name="Ruby J.G."/>
            <person name="Reiff S.B."/>
            <person name="Swart E.C."/>
            <person name="Gosai S."/>
            <person name="Prabakaran S."/>
            <person name="Witkowska E."/>
            <person name="Larue G.E."/>
            <person name="Fisher S."/>
            <person name="Freeman R.M."/>
            <person name="Gunawardena J."/>
            <person name="Chu W."/>
            <person name="Stover N.A."/>
            <person name="Gregory B.D."/>
            <person name="Nowacki M."/>
            <person name="Derisi J."/>
            <person name="Roy S.W."/>
            <person name="Marshall W.F."/>
            <person name="Sood P."/>
        </authorList>
    </citation>
    <scope>NUCLEOTIDE SEQUENCE [LARGE SCALE GENOMIC DNA]</scope>
    <source>
        <strain evidence="4">WM001</strain>
    </source>
</reference>
<keyword evidence="5" id="KW-1185">Reference proteome</keyword>
<dbReference type="PROSITE" id="PS50089">
    <property type="entry name" value="ZF_RING_2"/>
    <property type="match status" value="1"/>
</dbReference>
<keyword evidence="1" id="KW-0862">Zinc</keyword>
<feature type="transmembrane region" description="Helical" evidence="2">
    <location>
        <begin position="108"/>
        <end position="128"/>
    </location>
</feature>
<dbReference type="SMART" id="SM00184">
    <property type="entry name" value="RING"/>
    <property type="match status" value="1"/>
</dbReference>
<dbReference type="GO" id="GO:0008270">
    <property type="term" value="F:zinc ion binding"/>
    <property type="evidence" value="ECO:0007669"/>
    <property type="project" value="UniProtKB-KW"/>
</dbReference>
<dbReference type="OrthoDB" id="321871at2759"/>
<feature type="transmembrane region" description="Helical" evidence="2">
    <location>
        <begin position="140"/>
        <end position="157"/>
    </location>
</feature>
<dbReference type="SUPFAM" id="SSF57850">
    <property type="entry name" value="RING/U-box"/>
    <property type="match status" value="1"/>
</dbReference>
<feature type="transmembrane region" description="Helical" evidence="2">
    <location>
        <begin position="6"/>
        <end position="27"/>
    </location>
</feature>
<feature type="domain" description="RING-type" evidence="3">
    <location>
        <begin position="283"/>
        <end position="325"/>
    </location>
</feature>
<evidence type="ECO:0000313" key="4">
    <source>
        <dbReference type="EMBL" id="OMJ91597.1"/>
    </source>
</evidence>
<evidence type="ECO:0000256" key="1">
    <source>
        <dbReference type="PROSITE-ProRule" id="PRU00175"/>
    </source>
</evidence>